<dbReference type="GeneID" id="10494136"/>
<dbReference type="STRING" id="1006006.Mcup_1948"/>
<gene>
    <name evidence="6" type="primary">rpl18</name>
    <name evidence="7" type="ordered locus">Mcup_1948</name>
</gene>
<evidence type="ECO:0000256" key="3">
    <source>
        <dbReference type="ARBA" id="ARBA00022884"/>
    </source>
</evidence>
<dbReference type="InterPro" id="IPR005485">
    <property type="entry name" value="Rbsml_uL18_euk_arch"/>
</dbReference>
<evidence type="ECO:0000256" key="5">
    <source>
        <dbReference type="ARBA" id="ARBA00023274"/>
    </source>
</evidence>
<name>F4G1P3_METCR</name>
<reference evidence="7 8" key="1">
    <citation type="journal article" date="2011" name="J. Bacteriol.">
        <title>Complete genome sequence of Metallosphaera cuprina, a metal sulfide-oxidizing archaeon from a hot spring.</title>
        <authorList>
            <person name="Liu L.J."/>
            <person name="You X.Y."/>
            <person name="Zheng H."/>
            <person name="Wang S."/>
            <person name="Jiang C.Y."/>
            <person name="Liu S.J."/>
        </authorList>
    </citation>
    <scope>NUCLEOTIDE SEQUENCE [LARGE SCALE GENOMIC DNA]</scope>
    <source>
        <strain evidence="7 8">Ar-4</strain>
    </source>
</reference>
<dbReference type="AlphaFoldDB" id="F4G1P3"/>
<comment type="similarity">
    <text evidence="1 6">Belongs to the universal ribosomal protein uL18 family.</text>
</comment>
<dbReference type="Proteomes" id="UP000007812">
    <property type="component" value="Chromosome"/>
</dbReference>
<evidence type="ECO:0000256" key="6">
    <source>
        <dbReference type="HAMAP-Rule" id="MF_01337"/>
    </source>
</evidence>
<dbReference type="CDD" id="cd00432">
    <property type="entry name" value="Ribosomal_L18_L5e"/>
    <property type="match status" value="1"/>
</dbReference>
<dbReference type="GO" id="GO:0003735">
    <property type="term" value="F:structural constituent of ribosome"/>
    <property type="evidence" value="ECO:0007669"/>
    <property type="project" value="InterPro"/>
</dbReference>
<keyword evidence="8" id="KW-1185">Reference proteome</keyword>
<dbReference type="OrthoDB" id="8644at2157"/>
<dbReference type="Pfam" id="PF17144">
    <property type="entry name" value="Ribosomal_L5e"/>
    <property type="match status" value="2"/>
</dbReference>
<comment type="subunit">
    <text evidence="6">Part of the 50S ribosomal subunit. Contacts the 5S and 23S rRNAs.</text>
</comment>
<dbReference type="eggNOG" id="arCOG04088">
    <property type="taxonomic scope" value="Archaea"/>
</dbReference>
<sequence length="194" mass="22035">MAQGPNYKVKFRRRREGKTNYYKRYTYVLNRTDRIVIRITNKHVIVQFMRLNPKGDITVSAAHSTELRKFGWKGDENNSSACYLTGYLAGMRAKKSGITKATADIGLFTPTVGARVFYALKGAIDSGVEIPIGDVQVSNDRIVGKHVAEYAKKIEQEDPEKYKRIFSRYILRGLDPKDLPSHFKDVLSSIKGEK</sequence>
<dbReference type="RefSeq" id="WP_013738548.1">
    <property type="nucleotide sequence ID" value="NC_015435.1"/>
</dbReference>
<evidence type="ECO:0000313" key="7">
    <source>
        <dbReference type="EMBL" id="AEB96050.1"/>
    </source>
</evidence>
<dbReference type="NCBIfam" id="NF006342">
    <property type="entry name" value="PRK08569.1"/>
    <property type="match status" value="1"/>
</dbReference>
<proteinExistence type="inferred from homology"/>
<keyword evidence="4 6" id="KW-0689">Ribosomal protein</keyword>
<organism evidence="7 8">
    <name type="scientific">Metallosphaera cuprina (strain Ar-4)</name>
    <dbReference type="NCBI Taxonomy" id="1006006"/>
    <lineage>
        <taxon>Archaea</taxon>
        <taxon>Thermoproteota</taxon>
        <taxon>Thermoprotei</taxon>
        <taxon>Sulfolobales</taxon>
        <taxon>Sulfolobaceae</taxon>
        <taxon>Metallosphaera</taxon>
    </lineage>
</organism>
<keyword evidence="2 6" id="KW-0699">rRNA-binding</keyword>
<dbReference type="GO" id="GO:0006412">
    <property type="term" value="P:translation"/>
    <property type="evidence" value="ECO:0007669"/>
    <property type="project" value="UniProtKB-UniRule"/>
</dbReference>
<comment type="function">
    <text evidence="6">This is one of the proteins that bind and probably mediate the attachment of the 5S RNA into the large ribosomal subunit, where it forms part of the central protuberance.</text>
</comment>
<dbReference type="GO" id="GO:0008097">
    <property type="term" value="F:5S rRNA binding"/>
    <property type="evidence" value="ECO:0007669"/>
    <property type="project" value="InterPro"/>
</dbReference>
<dbReference type="EMBL" id="CP002656">
    <property type="protein sequence ID" value="AEB96050.1"/>
    <property type="molecule type" value="Genomic_DNA"/>
</dbReference>
<evidence type="ECO:0000313" key="8">
    <source>
        <dbReference type="Proteomes" id="UP000007812"/>
    </source>
</evidence>
<dbReference type="InterPro" id="IPR057268">
    <property type="entry name" value="Ribosomal_L18"/>
</dbReference>
<dbReference type="PATRIC" id="fig|1006006.8.peg.1950"/>
<keyword evidence="3 6" id="KW-0694">RNA-binding</keyword>
<dbReference type="PANTHER" id="PTHR23410">
    <property type="entry name" value="RIBOSOMAL PROTEIN L5-RELATED"/>
    <property type="match status" value="1"/>
</dbReference>
<evidence type="ECO:0000256" key="1">
    <source>
        <dbReference type="ARBA" id="ARBA00007116"/>
    </source>
</evidence>
<dbReference type="GO" id="GO:0000027">
    <property type="term" value="P:ribosomal large subunit assembly"/>
    <property type="evidence" value="ECO:0007669"/>
    <property type="project" value="TreeGrafter"/>
</dbReference>
<dbReference type="HOGENOM" id="CLU_056222_2_0_2"/>
<dbReference type="SUPFAM" id="SSF53137">
    <property type="entry name" value="Translational machinery components"/>
    <property type="match status" value="1"/>
</dbReference>
<evidence type="ECO:0000256" key="4">
    <source>
        <dbReference type="ARBA" id="ARBA00022980"/>
    </source>
</evidence>
<evidence type="ECO:0000256" key="2">
    <source>
        <dbReference type="ARBA" id="ARBA00022730"/>
    </source>
</evidence>
<keyword evidence="5 6" id="KW-0687">Ribonucleoprotein</keyword>
<accession>F4G1P3</accession>
<dbReference type="InterPro" id="IPR057267">
    <property type="entry name" value="Rbsml_uL18_arch"/>
</dbReference>
<dbReference type="PANTHER" id="PTHR23410:SF12">
    <property type="entry name" value="LARGE RIBOSOMAL SUBUNIT PROTEIN UL18"/>
    <property type="match status" value="1"/>
</dbReference>
<protein>
    <recommendedName>
        <fullName evidence="6">Large ribosomal subunit protein uL18</fullName>
    </recommendedName>
</protein>
<dbReference type="HAMAP" id="MF_01337_A">
    <property type="entry name" value="Ribosomal_uL18_A"/>
    <property type="match status" value="1"/>
</dbReference>
<dbReference type="Gene3D" id="3.30.420.100">
    <property type="match status" value="1"/>
</dbReference>
<dbReference type="KEGG" id="mcn:Mcup_1948"/>
<dbReference type="GO" id="GO:0022625">
    <property type="term" value="C:cytosolic large ribosomal subunit"/>
    <property type="evidence" value="ECO:0007669"/>
    <property type="project" value="TreeGrafter"/>
</dbReference>